<protein>
    <submittedName>
        <fullName evidence="3">Uncharacterized protein</fullName>
    </submittedName>
</protein>
<evidence type="ECO:0000313" key="4">
    <source>
        <dbReference type="Proteomes" id="UP001319200"/>
    </source>
</evidence>
<feature type="transmembrane region" description="Helical" evidence="2">
    <location>
        <begin position="205"/>
        <end position="223"/>
    </location>
</feature>
<feature type="coiled-coil region" evidence="1">
    <location>
        <begin position="149"/>
        <end position="176"/>
    </location>
</feature>
<sequence>MTQSQSAAGEVRRLITEIRKFDVERDLVRTASLGDWAFTELRNEFNQLKILLTKLEIIEIKSIHLPTLHALSRELTNLLTTLLSIVKFGVAQDRAEQSKNVIINNFHEVFDKVLNLSVKAFQMLDLTTEGTLGAPHYGAPQVTVPTIESENLEREIKEAEEKLKTTLGEMESVLAAVRAKSKEVGVDRYSVIFNTESTRNSNSSIVWLVLTAILLATGVAYGFSLNNGLENLAEDIAKSKLLDNNNYVLQITIVRLLTITILFYAIAICMKNYRAQKHNQVINRHRHNALITFETFNAGATDEGTKNAVLLEATRAIFGNQPTGFGSKDGDVESPTNQVIEILKTRTDGKTSSV</sequence>
<evidence type="ECO:0000313" key="3">
    <source>
        <dbReference type="EMBL" id="MBT1695916.1"/>
    </source>
</evidence>
<keyword evidence="4" id="KW-1185">Reference proteome</keyword>
<evidence type="ECO:0000256" key="2">
    <source>
        <dbReference type="SAM" id="Phobius"/>
    </source>
</evidence>
<proteinExistence type="predicted"/>
<accession>A0AAP2GHD2</accession>
<name>A0AAP2GHD2_9BACT</name>
<dbReference type="Proteomes" id="UP001319200">
    <property type="component" value="Unassembled WGS sequence"/>
</dbReference>
<dbReference type="RefSeq" id="WP_254160709.1">
    <property type="nucleotide sequence ID" value="NZ_JAHESF010000002.1"/>
</dbReference>
<gene>
    <name evidence="3" type="ORF">KK083_03445</name>
</gene>
<keyword evidence="2" id="KW-0472">Membrane</keyword>
<organism evidence="3 4">
    <name type="scientific">Chryseosolibacter histidini</name>
    <dbReference type="NCBI Taxonomy" id="2782349"/>
    <lineage>
        <taxon>Bacteria</taxon>
        <taxon>Pseudomonadati</taxon>
        <taxon>Bacteroidota</taxon>
        <taxon>Cytophagia</taxon>
        <taxon>Cytophagales</taxon>
        <taxon>Chryseotaleaceae</taxon>
        <taxon>Chryseosolibacter</taxon>
    </lineage>
</organism>
<evidence type="ECO:0000256" key="1">
    <source>
        <dbReference type="SAM" id="Coils"/>
    </source>
</evidence>
<reference evidence="3 4" key="1">
    <citation type="submission" date="2021-05" db="EMBL/GenBank/DDBJ databases">
        <title>A Polyphasic approach of four new species of the genus Ohtaekwangia: Ohtaekwangia histidinii sp. nov., Ohtaekwangia cretensis sp. nov., Ohtaekwangia indiensis sp. nov., Ohtaekwangia reichenbachii sp. nov. from diverse environment.</title>
        <authorList>
            <person name="Octaviana S."/>
        </authorList>
    </citation>
    <scope>NUCLEOTIDE SEQUENCE [LARGE SCALE GENOMIC DNA]</scope>
    <source>
        <strain evidence="3 4">PWU4</strain>
    </source>
</reference>
<comment type="caution">
    <text evidence="3">The sequence shown here is derived from an EMBL/GenBank/DDBJ whole genome shotgun (WGS) entry which is preliminary data.</text>
</comment>
<keyword evidence="1" id="KW-0175">Coiled coil</keyword>
<feature type="transmembrane region" description="Helical" evidence="2">
    <location>
        <begin position="247"/>
        <end position="270"/>
    </location>
</feature>
<keyword evidence="2" id="KW-0812">Transmembrane</keyword>
<dbReference type="EMBL" id="JAHESF010000002">
    <property type="protein sequence ID" value="MBT1695916.1"/>
    <property type="molecule type" value="Genomic_DNA"/>
</dbReference>
<keyword evidence="2" id="KW-1133">Transmembrane helix</keyword>
<dbReference type="AlphaFoldDB" id="A0AAP2GHD2"/>